<dbReference type="Proteomes" id="UP001141806">
    <property type="component" value="Unassembled WGS sequence"/>
</dbReference>
<evidence type="ECO:0000256" key="2">
    <source>
        <dbReference type="ARBA" id="ARBA00005507"/>
    </source>
</evidence>
<protein>
    <recommendedName>
        <fullName evidence="9">COBRA C-terminal domain-containing protein</fullName>
    </recommendedName>
</protein>
<feature type="transmembrane region" description="Helical" evidence="7">
    <location>
        <begin position="637"/>
        <end position="656"/>
    </location>
</feature>
<feature type="chain" id="PRO_5040118468" description="COBRA C-terminal domain-containing protein" evidence="8">
    <location>
        <begin position="32"/>
        <end position="658"/>
    </location>
</feature>
<evidence type="ECO:0000313" key="11">
    <source>
        <dbReference type="Proteomes" id="UP001141806"/>
    </source>
</evidence>
<dbReference type="PANTHER" id="PTHR31052:SF3">
    <property type="entry name" value="COBRA-LIKE PROTEIN 7"/>
    <property type="match status" value="1"/>
</dbReference>
<keyword evidence="5 7" id="KW-0472">Membrane</keyword>
<keyword evidence="6" id="KW-0325">Glycoprotein</keyword>
<evidence type="ECO:0000256" key="5">
    <source>
        <dbReference type="ARBA" id="ARBA00023136"/>
    </source>
</evidence>
<evidence type="ECO:0000256" key="8">
    <source>
        <dbReference type="SAM" id="SignalP"/>
    </source>
</evidence>
<keyword evidence="4 8" id="KW-0732">Signal</keyword>
<dbReference type="Pfam" id="PF25079">
    <property type="entry name" value="COB_C"/>
    <property type="match status" value="1"/>
</dbReference>
<feature type="domain" description="COBRA C-terminal" evidence="9">
    <location>
        <begin position="418"/>
        <end position="631"/>
    </location>
</feature>
<sequence>MSNMGIMDLCIFRPWLFFFFFFAIPLRISVAQLEAPSPAADFCNGIFISYQYMKGKLIPPHLGVGSPTQPYMFESTLTILNNGLVDLKSWQVFVGFQNNEYLVSASNAVLADGTTLPAHVGNGTVFAGFPTTDLMTAIETAGDLTQMEVLVELVGTQFGIESPSVPMPSNISLVNTGFICPQPKMTGLTEMTVCCIQDPNLKTNVTITETKFSPPQTGDLVITYDITRTYSSSYLAQVTISNNDALGRLDYWMLSWDWMRGEFIGSMKGAYPTIADTSQCVFGPPGNYYQNLDFSTVLNCETRPTIVDLPLSYTNDSNLGMIPYCCRNGSILPSIMNPSESKSVFIMQVYKMPPDLNRTKLYPPQNWMINGTFSPVYQCGPPVRVSPSEFLDYPSNTSALASWQVGCNITRPKGSKPKCCVSFSAYYDESIIPCPTCACGCQSNPSNTCSATAPALLLPSSALLVPFANRTNLTTAWAQINHLTIPKPMPCGDNCGVSINWHVYTDYTSGWSARITLFNWGGTNFANWFAAVELDKAAAGFQKMYSFNASLLNGTTDNNTIFMQGIKGLNYLVAQADQANPETNPPVPGKQQSVISFTKKLTPAFNMTAGDGFPNKVYFNGEECMLPTIFPSNGDRMVAASGISSFLLAFVVLIFVQQ</sequence>
<keyword evidence="11" id="KW-1185">Reference proteome</keyword>
<reference evidence="10" key="1">
    <citation type="journal article" date="2023" name="Plant J.">
        <title>The genome of the king protea, Protea cynaroides.</title>
        <authorList>
            <person name="Chang J."/>
            <person name="Duong T.A."/>
            <person name="Schoeman C."/>
            <person name="Ma X."/>
            <person name="Roodt D."/>
            <person name="Barker N."/>
            <person name="Li Z."/>
            <person name="Van de Peer Y."/>
            <person name="Mizrachi E."/>
        </authorList>
    </citation>
    <scope>NUCLEOTIDE SEQUENCE</scope>
    <source>
        <tissue evidence="10">Young leaves</tissue>
    </source>
</reference>
<evidence type="ECO:0000256" key="1">
    <source>
        <dbReference type="ARBA" id="ARBA00004236"/>
    </source>
</evidence>
<proteinExistence type="inferred from homology"/>
<dbReference type="InterPro" id="IPR056900">
    <property type="entry name" value="COB_C"/>
</dbReference>
<dbReference type="EMBL" id="JAMYWD010000006">
    <property type="protein sequence ID" value="KAJ4968970.1"/>
    <property type="molecule type" value="Genomic_DNA"/>
</dbReference>
<keyword evidence="3" id="KW-1003">Cell membrane</keyword>
<evidence type="ECO:0000256" key="6">
    <source>
        <dbReference type="ARBA" id="ARBA00023180"/>
    </source>
</evidence>
<feature type="signal peptide" evidence="8">
    <location>
        <begin position="1"/>
        <end position="31"/>
    </location>
</feature>
<keyword evidence="7" id="KW-1133">Transmembrane helix</keyword>
<keyword evidence="7" id="KW-0812">Transmembrane</keyword>
<comment type="caution">
    <text evidence="10">The sequence shown here is derived from an EMBL/GenBank/DDBJ whole genome shotgun (WGS) entry which is preliminary data.</text>
</comment>
<evidence type="ECO:0000256" key="7">
    <source>
        <dbReference type="SAM" id="Phobius"/>
    </source>
</evidence>
<organism evidence="10 11">
    <name type="scientific">Protea cynaroides</name>
    <dbReference type="NCBI Taxonomy" id="273540"/>
    <lineage>
        <taxon>Eukaryota</taxon>
        <taxon>Viridiplantae</taxon>
        <taxon>Streptophyta</taxon>
        <taxon>Embryophyta</taxon>
        <taxon>Tracheophyta</taxon>
        <taxon>Spermatophyta</taxon>
        <taxon>Magnoliopsida</taxon>
        <taxon>Proteales</taxon>
        <taxon>Proteaceae</taxon>
        <taxon>Protea</taxon>
    </lineage>
</organism>
<dbReference type="PANTHER" id="PTHR31052">
    <property type="entry name" value="COBRA-LIKE PROTEIN 7"/>
    <property type="match status" value="1"/>
</dbReference>
<comment type="similarity">
    <text evidence="2">Belongs to the COBRA family.</text>
</comment>
<comment type="subcellular location">
    <subcellularLocation>
        <location evidence="1">Cell membrane</location>
    </subcellularLocation>
</comment>
<evidence type="ECO:0000256" key="4">
    <source>
        <dbReference type="ARBA" id="ARBA00022729"/>
    </source>
</evidence>
<evidence type="ECO:0000256" key="3">
    <source>
        <dbReference type="ARBA" id="ARBA00022475"/>
    </source>
</evidence>
<evidence type="ECO:0000259" key="9">
    <source>
        <dbReference type="Pfam" id="PF25079"/>
    </source>
</evidence>
<dbReference type="Pfam" id="PF04833">
    <property type="entry name" value="COBRA"/>
    <property type="match status" value="1"/>
</dbReference>
<dbReference type="GO" id="GO:0005886">
    <property type="term" value="C:plasma membrane"/>
    <property type="evidence" value="ECO:0007669"/>
    <property type="project" value="UniProtKB-SubCell"/>
</dbReference>
<dbReference type="GO" id="GO:0010215">
    <property type="term" value="P:cellulose microfibril organization"/>
    <property type="evidence" value="ECO:0007669"/>
    <property type="project" value="InterPro"/>
</dbReference>
<gene>
    <name evidence="10" type="ORF">NE237_015671</name>
</gene>
<evidence type="ECO:0000313" key="10">
    <source>
        <dbReference type="EMBL" id="KAJ4968970.1"/>
    </source>
</evidence>
<dbReference type="OrthoDB" id="2014623at2759"/>
<name>A0A9Q0QRA5_9MAGN</name>
<dbReference type="InterPro" id="IPR006918">
    <property type="entry name" value="COBRA_pln"/>
</dbReference>
<dbReference type="AlphaFoldDB" id="A0A9Q0QRA5"/>
<accession>A0A9Q0QRA5</accession>